<keyword evidence="2" id="KW-1133">Transmembrane helix</keyword>
<feature type="compositionally biased region" description="Low complexity" evidence="1">
    <location>
        <begin position="659"/>
        <end position="676"/>
    </location>
</feature>
<evidence type="ECO:0000313" key="5">
    <source>
        <dbReference type="Proteomes" id="UP000305196"/>
    </source>
</evidence>
<keyword evidence="2" id="KW-0812">Transmembrane</keyword>
<dbReference type="Proteomes" id="UP000305196">
    <property type="component" value="Chromosome 8"/>
</dbReference>
<feature type="domain" description="Abscisic acid G-protein coupled receptor-like" evidence="3">
    <location>
        <begin position="802"/>
        <end position="970"/>
    </location>
</feature>
<feature type="compositionally biased region" description="Basic residues" evidence="1">
    <location>
        <begin position="504"/>
        <end position="517"/>
    </location>
</feature>
<organism evidence="4 5">
    <name type="scientific">Plasmodium vivax</name>
    <name type="common">malaria parasite P. vivax</name>
    <dbReference type="NCBI Taxonomy" id="5855"/>
    <lineage>
        <taxon>Eukaryota</taxon>
        <taxon>Sar</taxon>
        <taxon>Alveolata</taxon>
        <taxon>Apicomplexa</taxon>
        <taxon>Aconoidasida</taxon>
        <taxon>Haemosporida</taxon>
        <taxon>Plasmodiidae</taxon>
        <taxon>Plasmodium</taxon>
        <taxon>Plasmodium (Plasmodium)</taxon>
    </lineage>
</organism>
<evidence type="ECO:0000259" key="3">
    <source>
        <dbReference type="Pfam" id="PF12430"/>
    </source>
</evidence>
<dbReference type="VEuPathDB" id="PlasmoDB:PVX_094620"/>
<evidence type="ECO:0000256" key="1">
    <source>
        <dbReference type="SAM" id="MobiDB-lite"/>
    </source>
</evidence>
<accession>A0A1G4HBD5</accession>
<feature type="transmembrane region" description="Helical" evidence="2">
    <location>
        <begin position="172"/>
        <end position="189"/>
    </location>
</feature>
<dbReference type="EMBL" id="LT615263">
    <property type="protein sequence ID" value="SCO72226.1"/>
    <property type="molecule type" value="Genomic_DNA"/>
</dbReference>
<reference evidence="4 5" key="1">
    <citation type="submission" date="2016-07" db="EMBL/GenBank/DDBJ databases">
        <authorList>
            <consortium name="Pathogen Informatics"/>
        </authorList>
    </citation>
    <scope>NUCLEOTIDE SEQUENCE [LARGE SCALE GENOMIC DNA]</scope>
</reference>
<proteinExistence type="predicted"/>
<dbReference type="VEuPathDB" id="PlasmoDB:PVPAM_080020300"/>
<feature type="compositionally biased region" description="Polar residues" evidence="1">
    <location>
        <begin position="739"/>
        <end position="749"/>
    </location>
</feature>
<evidence type="ECO:0000256" key="2">
    <source>
        <dbReference type="SAM" id="Phobius"/>
    </source>
</evidence>
<dbReference type="AlphaFoldDB" id="A0A1G4HBD5"/>
<feature type="compositionally biased region" description="Basic and acidic residues" evidence="1">
    <location>
        <begin position="412"/>
        <end position="426"/>
    </location>
</feature>
<feature type="transmembrane region" description="Helical" evidence="2">
    <location>
        <begin position="99"/>
        <end position="122"/>
    </location>
</feature>
<feature type="region of interest" description="Disordered" evidence="1">
    <location>
        <begin position="728"/>
        <end position="749"/>
    </location>
</feature>
<feature type="transmembrane region" description="Helical" evidence="2">
    <location>
        <begin position="884"/>
        <end position="902"/>
    </location>
</feature>
<gene>
    <name evidence="4" type="ORF">PVC01_080013000</name>
</gene>
<feature type="transmembrane region" description="Helical" evidence="2">
    <location>
        <begin position="314"/>
        <end position="339"/>
    </location>
</feature>
<evidence type="ECO:0000313" key="4">
    <source>
        <dbReference type="EMBL" id="SCO72226.1"/>
    </source>
</evidence>
<feature type="transmembrane region" description="Helical" evidence="2">
    <location>
        <begin position="914"/>
        <end position="936"/>
    </location>
</feature>
<keyword evidence="2" id="KW-0472">Membrane</keyword>
<dbReference type="Pfam" id="PF12430">
    <property type="entry name" value="ABA_GPCR"/>
    <property type="match status" value="1"/>
</dbReference>
<feature type="transmembrane region" description="Helical" evidence="2">
    <location>
        <begin position="288"/>
        <end position="307"/>
    </location>
</feature>
<dbReference type="InterPro" id="IPR025969">
    <property type="entry name" value="ABA_GPCR_dom"/>
</dbReference>
<feature type="transmembrane region" description="Helical" evidence="2">
    <location>
        <begin position="956"/>
        <end position="978"/>
    </location>
</feature>
<feature type="region of interest" description="Disordered" evidence="1">
    <location>
        <begin position="502"/>
        <end position="533"/>
    </location>
</feature>
<protein>
    <recommendedName>
        <fullName evidence="3">Abscisic acid G-protein coupled receptor-like domain-containing protein</fullName>
    </recommendedName>
</protein>
<feature type="transmembrane region" description="Helical" evidence="2">
    <location>
        <begin position="29"/>
        <end position="54"/>
    </location>
</feature>
<dbReference type="InterPro" id="IPR015672">
    <property type="entry name" value="GPHR/GTG"/>
</dbReference>
<sequence>MMRFEPHSSPPTCFPPPIVPSLNENKMNIRLVCEIIAMILLHVIFYEVSIYYLLRYLDILNHSNKFNKNIFFITFLVCMSIFSLFLFELSNIVSNGTITYIWHIDICVLVCLLYIVIPIEFVNTIFDSSNYKEILSPEFNSHSHIKLIKKYYIKISAIYKEQNGISKKIKKHFFLIRSIIFLSFLWLSLGKLKNMIYKKNYNYVIADDNTLNIRKYLLYSQNAEMQKKNQNKFFNKTIFYLLEKRKKCFNYYSTAFQDFHQYYNKGQDEGEQTREEKKNIFKKCINRVYSILGILFVMFLHYLMLLYKFIIGELLINICALGVTTNSIVAGISSMYFIYDYIITFVYYVQIPKIQIQIYNIEERILINFTNYMFKKEELQKLQSNFDIHSKRFLYDSKRGGSPVGNASPLEGPEKNNSESYKEKQFPSKGELQQNGEQGIIARSKTAIMRKRKNSVKKSSVLVNFTNRLKNMCTFRNSSLLNYADSGGQVRTADFAFLEDKQRHSNASKKKHKRLSTHHFEQPKSKKKSGNFSDHESTVINYFYKNINKNNVHPLKRSNSCPLSFAESNDASSDGEPRAGATEEGQVRKYSSLSVTLDGEPASSKGEGPGRAAVSGGSGDGGVSGDVRGDVRGDRIGDQSGCRHRDTRSHGEGANGEDPPNTHSTPNTPNTHNPPNADAKKFFFKSISFPVNKFEKTKYNEKKQKMERIQFLYEMEKNFHVKNKMSVDDAELKEESSEQNDSQASDDQNIYDSCNEDIRKIQDIENYNKLKKEIENIVYTNTSMYYSLNAILSRKFEIQKNKNCLVGKINVFLNSVMFLTVIYKIIMSILNIIFIRIYVRDPFSKIIEKVCLFFNIKYNIAIIYGPYISLVYISYIVAINMKKFLQQVIQISTYFSFYFKLFSNMWILLISELMGLYFVTNSLLLTSYIPVNYNHIMNFVMGNNYDYNIFHLHSDYVFITSFTSTLIFCVLYMFYFYFF</sequence>
<dbReference type="VEuPathDB" id="PlasmoDB:PVW1_080013500"/>
<dbReference type="VEuPathDB" id="PlasmoDB:PVP01_0808200"/>
<feature type="transmembrane region" description="Helical" evidence="2">
    <location>
        <begin position="66"/>
        <end position="87"/>
    </location>
</feature>
<feature type="transmembrane region" description="Helical" evidence="2">
    <location>
        <begin position="811"/>
        <end position="839"/>
    </location>
</feature>
<feature type="region of interest" description="Disordered" evidence="1">
    <location>
        <begin position="399"/>
        <end position="439"/>
    </location>
</feature>
<dbReference type="PANTHER" id="PTHR15948">
    <property type="entry name" value="G-PROTEIN COUPLED RECEPTOR 89-RELATED"/>
    <property type="match status" value="1"/>
</dbReference>
<name>A0A1G4HBD5_PLAVI</name>
<dbReference type="PANTHER" id="PTHR15948:SF0">
    <property type="entry name" value="GOLGI PH REGULATOR A-RELATED"/>
    <property type="match status" value="1"/>
</dbReference>
<feature type="compositionally biased region" description="Basic and acidic residues" evidence="1">
    <location>
        <begin position="627"/>
        <end position="651"/>
    </location>
</feature>
<feature type="region of interest" description="Disordered" evidence="1">
    <location>
        <begin position="566"/>
        <end position="678"/>
    </location>
</feature>
<feature type="transmembrane region" description="Helical" evidence="2">
    <location>
        <begin position="860"/>
        <end position="878"/>
    </location>
</feature>